<dbReference type="Gene3D" id="1.10.4160.10">
    <property type="entry name" value="Hydantoin permease"/>
    <property type="match status" value="1"/>
</dbReference>
<keyword evidence="3 6" id="KW-0812">Transmembrane</keyword>
<comment type="similarity">
    <text evidence="2">Belongs to the purine-cytosine permease (2.A.39) family.</text>
</comment>
<dbReference type="Pfam" id="PF02133">
    <property type="entry name" value="Transp_cyt_pur"/>
    <property type="match status" value="1"/>
</dbReference>
<proteinExistence type="inferred from homology"/>
<dbReference type="InterPro" id="IPR012681">
    <property type="entry name" value="NCS1"/>
</dbReference>
<feature type="transmembrane region" description="Helical" evidence="6">
    <location>
        <begin position="47"/>
        <end position="68"/>
    </location>
</feature>
<reference evidence="7 8" key="1">
    <citation type="submission" date="2019-08" db="EMBL/GenBank/DDBJ databases">
        <title>Deep-cultivation of Planctomycetes and their phenomic and genomic characterization uncovers novel biology.</title>
        <authorList>
            <person name="Wiegand S."/>
            <person name="Jogler M."/>
            <person name="Boedeker C."/>
            <person name="Pinto D."/>
            <person name="Vollmers J."/>
            <person name="Rivas-Marin E."/>
            <person name="Kohn T."/>
            <person name="Peeters S.H."/>
            <person name="Heuer A."/>
            <person name="Rast P."/>
            <person name="Oberbeckmann S."/>
            <person name="Bunk B."/>
            <person name="Jeske O."/>
            <person name="Meyerdierks A."/>
            <person name="Storesund J.E."/>
            <person name="Kallscheuer N."/>
            <person name="Luecker S."/>
            <person name="Lage O.M."/>
            <person name="Pohl T."/>
            <person name="Merkel B.J."/>
            <person name="Hornburger P."/>
            <person name="Mueller R.-W."/>
            <person name="Bruemmer F."/>
            <person name="Labrenz M."/>
            <person name="Spormann A.M."/>
            <person name="Op den Camp H."/>
            <person name="Overmann J."/>
            <person name="Amann R."/>
            <person name="Jetten M.S.M."/>
            <person name="Mascher T."/>
            <person name="Medema M.H."/>
            <person name="Devos D.P."/>
            <person name="Kaster A.-K."/>
            <person name="Ovreas L."/>
            <person name="Rohde M."/>
            <person name="Galperin M.Y."/>
            <person name="Jogler C."/>
        </authorList>
    </citation>
    <scope>NUCLEOTIDE SEQUENCE [LARGE SCALE GENOMIC DNA]</scope>
    <source>
        <strain evidence="7 8">Pr1d</strain>
    </source>
</reference>
<keyword evidence="4 6" id="KW-1133">Transmembrane helix</keyword>
<feature type="transmembrane region" description="Helical" evidence="6">
    <location>
        <begin position="123"/>
        <end position="149"/>
    </location>
</feature>
<feature type="transmembrane region" description="Helical" evidence="6">
    <location>
        <begin position="242"/>
        <end position="262"/>
    </location>
</feature>
<feature type="transmembrane region" description="Helical" evidence="6">
    <location>
        <begin position="169"/>
        <end position="190"/>
    </location>
</feature>
<dbReference type="GO" id="GO:0015205">
    <property type="term" value="F:nucleobase transmembrane transporter activity"/>
    <property type="evidence" value="ECO:0007669"/>
    <property type="project" value="TreeGrafter"/>
</dbReference>
<evidence type="ECO:0000256" key="1">
    <source>
        <dbReference type="ARBA" id="ARBA00004141"/>
    </source>
</evidence>
<dbReference type="OrthoDB" id="9780088at2"/>
<evidence type="ECO:0000256" key="3">
    <source>
        <dbReference type="ARBA" id="ARBA00022692"/>
    </source>
</evidence>
<feature type="transmembrane region" description="Helical" evidence="6">
    <location>
        <begin position="327"/>
        <end position="349"/>
    </location>
</feature>
<dbReference type="PANTHER" id="PTHR30618:SF0">
    <property type="entry name" value="PURINE-URACIL PERMEASE NCS1"/>
    <property type="match status" value="1"/>
</dbReference>
<dbReference type="AlphaFoldDB" id="A0A5B9Q7T9"/>
<dbReference type="NCBIfam" id="TIGR00800">
    <property type="entry name" value="ncs1"/>
    <property type="match status" value="1"/>
</dbReference>
<gene>
    <name evidence="7" type="primary">pucI</name>
    <name evidence="7" type="ORF">Pr1d_23680</name>
</gene>
<dbReference type="RefSeq" id="WP_148073634.1">
    <property type="nucleotide sequence ID" value="NZ_CP042913.1"/>
</dbReference>
<dbReference type="KEGG" id="bgok:Pr1d_23680"/>
<comment type="subcellular location">
    <subcellularLocation>
        <location evidence="1">Membrane</location>
        <topology evidence="1">Multi-pass membrane protein</topology>
    </subcellularLocation>
</comment>
<dbReference type="PANTHER" id="PTHR30618">
    <property type="entry name" value="NCS1 FAMILY PURINE/PYRIMIDINE TRANSPORTER"/>
    <property type="match status" value="1"/>
</dbReference>
<feature type="transmembrane region" description="Helical" evidence="6">
    <location>
        <begin position="74"/>
        <end position="94"/>
    </location>
</feature>
<feature type="transmembrane region" description="Helical" evidence="6">
    <location>
        <begin position="361"/>
        <end position="379"/>
    </location>
</feature>
<evidence type="ECO:0000256" key="6">
    <source>
        <dbReference type="SAM" id="Phobius"/>
    </source>
</evidence>
<sequence length="504" mass="55401">MANPSADQVAHDDGIQELTTDLSHSPYYSHDMAPVPRSGRRWSTRDMAVLWISMAACVPTYMLASGMIDEGMNWWQAIITIFLGNVIVLVPMILNAHAGTKYGIPFPVYCRPSFGILGANVPALLRALVACGWFGIQAWIGGAAIYQIIVSFVPAWSSLENLPFIDINLAEVACFMFFWAINMWVIYMGVESIRVLLNIKAPLLIGLGLALLAWAYDEANGFGTMLSKPSAFEVGGSKAGMFWPFFFASLTANVGFWATLSLNIPDFSRYAYSQRDQALGQALGLPTTMALFSFIGIAVTGATAVIYGETIWDPVILLTKFKNPVVLVVAMVALCIATLATNIAANVVSPANDFAHLAPRWISFRTGGFITGLIGILMQPWKLIADPTGYIFRWLVAYSALLGAVGGVLLADYLVLRKTQLDLDGLYRREGPYWYRRGFNPMAIIAMVLGIAPCVPGFLAAVSDHWKESVPVFWADLYHYAWFISFGVSFVAYLVLMKMKPVKM</sequence>
<keyword evidence="8" id="KW-1185">Reference proteome</keyword>
<organism evidence="7 8">
    <name type="scientific">Bythopirellula goksoeyrii</name>
    <dbReference type="NCBI Taxonomy" id="1400387"/>
    <lineage>
        <taxon>Bacteria</taxon>
        <taxon>Pseudomonadati</taxon>
        <taxon>Planctomycetota</taxon>
        <taxon>Planctomycetia</taxon>
        <taxon>Pirellulales</taxon>
        <taxon>Lacipirellulaceae</taxon>
        <taxon>Bythopirellula</taxon>
    </lineage>
</organism>
<dbReference type="CDD" id="cd11485">
    <property type="entry name" value="SLC-NCS1sbd_YbbW-like"/>
    <property type="match status" value="1"/>
</dbReference>
<name>A0A5B9Q7T9_9BACT</name>
<dbReference type="InterPro" id="IPR045225">
    <property type="entry name" value="Uracil/uridine/allantoin_perm"/>
</dbReference>
<evidence type="ECO:0000256" key="2">
    <source>
        <dbReference type="ARBA" id="ARBA00008974"/>
    </source>
</evidence>
<feature type="transmembrane region" description="Helical" evidence="6">
    <location>
        <begin position="479"/>
        <end position="496"/>
    </location>
</feature>
<evidence type="ECO:0000313" key="8">
    <source>
        <dbReference type="Proteomes" id="UP000323917"/>
    </source>
</evidence>
<keyword evidence="5 6" id="KW-0472">Membrane</keyword>
<feature type="transmembrane region" description="Helical" evidence="6">
    <location>
        <begin position="437"/>
        <end position="459"/>
    </location>
</feature>
<evidence type="ECO:0000256" key="4">
    <source>
        <dbReference type="ARBA" id="ARBA00022989"/>
    </source>
</evidence>
<dbReference type="FunFam" id="1.10.4160.10:FF:000001">
    <property type="entry name" value="Uracil permease, putative"/>
    <property type="match status" value="1"/>
</dbReference>
<feature type="transmembrane region" description="Helical" evidence="6">
    <location>
        <begin position="197"/>
        <end position="216"/>
    </location>
</feature>
<feature type="transmembrane region" description="Helical" evidence="6">
    <location>
        <begin position="391"/>
        <end position="416"/>
    </location>
</feature>
<dbReference type="GO" id="GO:0005886">
    <property type="term" value="C:plasma membrane"/>
    <property type="evidence" value="ECO:0007669"/>
    <property type="project" value="TreeGrafter"/>
</dbReference>
<protein>
    <submittedName>
        <fullName evidence="7">Putative allantoin permease</fullName>
    </submittedName>
</protein>
<accession>A0A5B9Q7T9</accession>
<dbReference type="EMBL" id="CP042913">
    <property type="protein sequence ID" value="QEG35077.1"/>
    <property type="molecule type" value="Genomic_DNA"/>
</dbReference>
<dbReference type="Proteomes" id="UP000323917">
    <property type="component" value="Chromosome"/>
</dbReference>
<evidence type="ECO:0000313" key="7">
    <source>
        <dbReference type="EMBL" id="QEG35077.1"/>
    </source>
</evidence>
<evidence type="ECO:0000256" key="5">
    <source>
        <dbReference type="ARBA" id="ARBA00023136"/>
    </source>
</evidence>
<dbReference type="InterPro" id="IPR001248">
    <property type="entry name" value="Pur-cyt_permease"/>
</dbReference>
<feature type="transmembrane region" description="Helical" evidence="6">
    <location>
        <begin position="283"/>
        <end position="307"/>
    </location>
</feature>